<protein>
    <submittedName>
        <fullName evidence="3">Cysteine desulfurase</fullName>
    </submittedName>
</protein>
<dbReference type="eggNOG" id="COG0520">
    <property type="taxonomic scope" value="Bacteria"/>
</dbReference>
<dbReference type="PANTHER" id="PTHR43092">
    <property type="entry name" value="L-CYSTEINE DESULFHYDRASE"/>
    <property type="match status" value="1"/>
</dbReference>
<dbReference type="InterPro" id="IPR015424">
    <property type="entry name" value="PyrdxlP-dep_Trfase"/>
</dbReference>
<proteinExistence type="predicted"/>
<keyword evidence="4" id="KW-1185">Reference proteome</keyword>
<dbReference type="Proteomes" id="UP000010953">
    <property type="component" value="Unassembled WGS sequence"/>
</dbReference>
<evidence type="ECO:0000256" key="1">
    <source>
        <dbReference type="ARBA" id="ARBA00022898"/>
    </source>
</evidence>
<dbReference type="InterPro" id="IPR015421">
    <property type="entry name" value="PyrdxlP-dep_Trfase_major"/>
</dbReference>
<dbReference type="STRING" id="1239962.C943_00762"/>
<organism evidence="3 4">
    <name type="scientific">Mariniradius saccharolyticus AK6</name>
    <dbReference type="NCBI Taxonomy" id="1239962"/>
    <lineage>
        <taxon>Bacteria</taxon>
        <taxon>Pseudomonadati</taxon>
        <taxon>Bacteroidota</taxon>
        <taxon>Cytophagia</taxon>
        <taxon>Cytophagales</taxon>
        <taxon>Cyclobacteriaceae</taxon>
        <taxon>Mariniradius</taxon>
    </lineage>
</organism>
<name>M7Y689_9BACT</name>
<dbReference type="SUPFAM" id="SSF53383">
    <property type="entry name" value="PLP-dependent transferases"/>
    <property type="match status" value="1"/>
</dbReference>
<dbReference type="InterPro" id="IPR015422">
    <property type="entry name" value="PyrdxlP-dep_Trfase_small"/>
</dbReference>
<dbReference type="EMBL" id="AMZY02000011">
    <property type="protein sequence ID" value="EMS32756.1"/>
    <property type="molecule type" value="Genomic_DNA"/>
</dbReference>
<dbReference type="PANTHER" id="PTHR43092:SF6">
    <property type="entry name" value="BLR1280 PROTEIN"/>
    <property type="match status" value="1"/>
</dbReference>
<evidence type="ECO:0000313" key="4">
    <source>
        <dbReference type="Proteomes" id="UP000010953"/>
    </source>
</evidence>
<keyword evidence="1" id="KW-0663">Pyridoxal phosphate</keyword>
<gene>
    <name evidence="3" type="ORF">C943_00762</name>
</gene>
<dbReference type="InterPro" id="IPR000192">
    <property type="entry name" value="Aminotrans_V_dom"/>
</dbReference>
<sequence length="462" mass="52003">MSESFFAQLSFFTSFQFEYSLVSLKIPPNPIMDNRRAFLKKAGALVSAFSAHSLFQELHAATWSELEERYRHLEPLEMAQNEDYWAVIQQGYSASASPVIILNNGGVSPSPIVVQQAVERFNTMANQGPSYYMWKILDQGRENLRAALAQLGGCDPEEVAINRNSTEALVTVIYGLDLQNGDEVIGSTQDYPNMMQAWKQRAMREGIVYKQLTFDFPIENDDIIVEAYRKAITSKTKLIHLTHVVNWNGQIMPVRKICDMAHAQGIEVIIDGAHSYGLLDFKIPDLGGDYFGTSLHKYLSAPIGSGMLWIRKEKIGKVWPLVCAGDPKSGDIRKFENLGTRSFPIEQGIGEALNFHNAIGTKRKEERVRYLKDYWALKAKEIPGVHIHTSLNAEFSCALAGVSVEGLTPWELERELMLKYKIHTSPISVENIHLVRVSPHVYTKLSDLDRLVEALKKIASQV</sequence>
<reference evidence="3" key="1">
    <citation type="submission" date="2013-01" db="EMBL/GenBank/DDBJ databases">
        <title>Genome assembly of Mariniradius saccharolyticus AK6.</title>
        <authorList>
            <person name="Vaidya B."/>
            <person name="Khatri I."/>
            <person name="Tanuku N.R.S."/>
            <person name="Subramanian S."/>
            <person name="Pinnaka A."/>
        </authorList>
    </citation>
    <scope>NUCLEOTIDE SEQUENCE [LARGE SCALE GENOMIC DNA]</scope>
    <source>
        <strain evidence="3">AK6</strain>
    </source>
</reference>
<dbReference type="Gene3D" id="3.40.640.10">
    <property type="entry name" value="Type I PLP-dependent aspartate aminotransferase-like (Major domain)"/>
    <property type="match status" value="1"/>
</dbReference>
<dbReference type="InParanoid" id="M7Y689"/>
<evidence type="ECO:0000313" key="3">
    <source>
        <dbReference type="EMBL" id="EMS32756.1"/>
    </source>
</evidence>
<dbReference type="AlphaFoldDB" id="M7Y689"/>
<feature type="domain" description="Aminotransferase class V" evidence="2">
    <location>
        <begin position="105"/>
        <end position="451"/>
    </location>
</feature>
<dbReference type="Pfam" id="PF00266">
    <property type="entry name" value="Aminotran_5"/>
    <property type="match status" value="1"/>
</dbReference>
<accession>M7Y689</accession>
<comment type="caution">
    <text evidence="3">The sequence shown here is derived from an EMBL/GenBank/DDBJ whole genome shotgun (WGS) entry which is preliminary data.</text>
</comment>
<dbReference type="Gene3D" id="3.90.1150.10">
    <property type="entry name" value="Aspartate Aminotransferase, domain 1"/>
    <property type="match status" value="1"/>
</dbReference>
<evidence type="ECO:0000259" key="2">
    <source>
        <dbReference type="Pfam" id="PF00266"/>
    </source>
</evidence>